<proteinExistence type="predicted"/>
<dbReference type="CTD" id="20325975"/>
<feature type="region of interest" description="Disordered" evidence="1">
    <location>
        <begin position="1"/>
        <end position="35"/>
    </location>
</feature>
<feature type="compositionally biased region" description="Polar residues" evidence="1">
    <location>
        <begin position="1"/>
        <end position="12"/>
    </location>
</feature>
<reference evidence="2 3" key="1">
    <citation type="submission" date="2013-11" db="EMBL/GenBank/DDBJ databases">
        <title>Opisthorchis viverrini - life in the bile duct.</title>
        <authorList>
            <person name="Young N.D."/>
            <person name="Nagarajan N."/>
            <person name="Lin S.J."/>
            <person name="Korhonen P.K."/>
            <person name="Jex A.R."/>
            <person name="Hall R.S."/>
            <person name="Safavi-Hemami H."/>
            <person name="Kaewkong W."/>
            <person name="Bertrand D."/>
            <person name="Gao S."/>
            <person name="Seet Q."/>
            <person name="Wongkham S."/>
            <person name="Teh B.T."/>
            <person name="Wongkham C."/>
            <person name="Intapan P.M."/>
            <person name="Maleewong W."/>
            <person name="Yang X."/>
            <person name="Hu M."/>
            <person name="Wang Z."/>
            <person name="Hofmann A."/>
            <person name="Sternberg P.W."/>
            <person name="Tan P."/>
            <person name="Wang J."/>
            <person name="Gasser R.B."/>
        </authorList>
    </citation>
    <scope>NUCLEOTIDE SEQUENCE [LARGE SCALE GENOMIC DNA]</scope>
</reference>
<accession>A0A074ZW41</accession>
<keyword evidence="3" id="KW-1185">Reference proteome</keyword>
<dbReference type="AlphaFoldDB" id="A0A074ZW41"/>
<dbReference type="EMBL" id="KL597216">
    <property type="protein sequence ID" value="KER19414.1"/>
    <property type="molecule type" value="Genomic_DNA"/>
</dbReference>
<protein>
    <submittedName>
        <fullName evidence="2">Uncharacterized protein</fullName>
    </submittedName>
</protein>
<dbReference type="GeneID" id="20325975"/>
<evidence type="ECO:0000313" key="2">
    <source>
        <dbReference type="EMBL" id="KER19414.1"/>
    </source>
</evidence>
<organism evidence="2 3">
    <name type="scientific">Opisthorchis viverrini</name>
    <name type="common">Southeast Asian liver fluke</name>
    <dbReference type="NCBI Taxonomy" id="6198"/>
    <lineage>
        <taxon>Eukaryota</taxon>
        <taxon>Metazoa</taxon>
        <taxon>Spiralia</taxon>
        <taxon>Lophotrochozoa</taxon>
        <taxon>Platyhelminthes</taxon>
        <taxon>Trematoda</taxon>
        <taxon>Digenea</taxon>
        <taxon>Opisthorchiida</taxon>
        <taxon>Opisthorchiata</taxon>
        <taxon>Opisthorchiidae</taxon>
        <taxon>Opisthorchis</taxon>
    </lineage>
</organism>
<dbReference type="KEGG" id="ovi:T265_11807"/>
<gene>
    <name evidence="2" type="ORF">T265_11807</name>
</gene>
<dbReference type="RefSeq" id="XP_009176837.1">
    <property type="nucleotide sequence ID" value="XM_009178573.1"/>
</dbReference>
<name>A0A074ZW41_OPIVI</name>
<dbReference type="Proteomes" id="UP000054324">
    <property type="component" value="Unassembled WGS sequence"/>
</dbReference>
<evidence type="ECO:0000313" key="3">
    <source>
        <dbReference type="Proteomes" id="UP000054324"/>
    </source>
</evidence>
<evidence type="ECO:0000256" key="1">
    <source>
        <dbReference type="SAM" id="MobiDB-lite"/>
    </source>
</evidence>
<sequence length="79" mass="9025">MPDTRQGTQQQLPIRKLTVNRETRRNNSSPYRRGKDLKQRLGWSDVFHMIARSLTAVRCGLLIGFRGIDAMSTGEKHDG</sequence>